<evidence type="ECO:0000313" key="1">
    <source>
        <dbReference type="EMBL" id="KAG1887477.1"/>
    </source>
</evidence>
<keyword evidence="2" id="KW-1185">Reference proteome</keyword>
<dbReference type="AlphaFoldDB" id="A0AAD4DP23"/>
<protein>
    <submittedName>
        <fullName evidence="1">Uncharacterized protein</fullName>
    </submittedName>
</protein>
<organism evidence="1 2">
    <name type="scientific">Suillus fuscotomentosus</name>
    <dbReference type="NCBI Taxonomy" id="1912939"/>
    <lineage>
        <taxon>Eukaryota</taxon>
        <taxon>Fungi</taxon>
        <taxon>Dikarya</taxon>
        <taxon>Basidiomycota</taxon>
        <taxon>Agaricomycotina</taxon>
        <taxon>Agaricomycetes</taxon>
        <taxon>Agaricomycetidae</taxon>
        <taxon>Boletales</taxon>
        <taxon>Suillineae</taxon>
        <taxon>Suillaceae</taxon>
        <taxon>Suillus</taxon>
    </lineage>
</organism>
<reference evidence="1" key="1">
    <citation type="journal article" date="2020" name="New Phytol.">
        <title>Comparative genomics reveals dynamic genome evolution in host specialist ectomycorrhizal fungi.</title>
        <authorList>
            <person name="Lofgren L.A."/>
            <person name="Nguyen N.H."/>
            <person name="Vilgalys R."/>
            <person name="Ruytinx J."/>
            <person name="Liao H.L."/>
            <person name="Branco S."/>
            <person name="Kuo A."/>
            <person name="LaButti K."/>
            <person name="Lipzen A."/>
            <person name="Andreopoulos W."/>
            <person name="Pangilinan J."/>
            <person name="Riley R."/>
            <person name="Hundley H."/>
            <person name="Na H."/>
            <person name="Barry K."/>
            <person name="Grigoriev I.V."/>
            <person name="Stajich J.E."/>
            <person name="Kennedy P.G."/>
        </authorList>
    </citation>
    <scope>NUCLEOTIDE SEQUENCE</scope>
    <source>
        <strain evidence="1">FC203</strain>
    </source>
</reference>
<dbReference type="GeneID" id="64657708"/>
<comment type="caution">
    <text evidence="1">The sequence shown here is derived from an EMBL/GenBank/DDBJ whole genome shotgun (WGS) entry which is preliminary data.</text>
</comment>
<dbReference type="Proteomes" id="UP001195769">
    <property type="component" value="Unassembled WGS sequence"/>
</dbReference>
<proteinExistence type="predicted"/>
<name>A0AAD4DP23_9AGAM</name>
<gene>
    <name evidence="1" type="ORF">F5891DRAFT_1078021</name>
</gene>
<accession>A0AAD4DP23</accession>
<feature type="non-terminal residue" evidence="1">
    <location>
        <position position="71"/>
    </location>
</feature>
<dbReference type="RefSeq" id="XP_041216881.1">
    <property type="nucleotide sequence ID" value="XM_041363410.1"/>
</dbReference>
<evidence type="ECO:0000313" key="2">
    <source>
        <dbReference type="Proteomes" id="UP001195769"/>
    </source>
</evidence>
<sequence length="71" mass="8134">RYVLGYSLRPSTHHPWRILFSSLLLLSLSSNTLSTFTTSGAIFRTRSLIPYFMSLSSSTWHLRMQLLSGKL</sequence>
<dbReference type="EMBL" id="JABBWK010000205">
    <property type="protein sequence ID" value="KAG1887477.1"/>
    <property type="molecule type" value="Genomic_DNA"/>
</dbReference>